<organism evidence="14 15">
    <name type="scientific">Actinocatenispora comari</name>
    <dbReference type="NCBI Taxonomy" id="2807577"/>
    <lineage>
        <taxon>Bacteria</taxon>
        <taxon>Bacillati</taxon>
        <taxon>Actinomycetota</taxon>
        <taxon>Actinomycetes</taxon>
        <taxon>Micromonosporales</taxon>
        <taxon>Micromonosporaceae</taxon>
        <taxon>Actinocatenispora</taxon>
    </lineage>
</organism>
<evidence type="ECO:0000256" key="6">
    <source>
        <dbReference type="ARBA" id="ARBA00022679"/>
    </source>
</evidence>
<keyword evidence="6 14" id="KW-0808">Transferase</keyword>
<keyword evidence="7" id="KW-0812">Transmembrane</keyword>
<evidence type="ECO:0000256" key="3">
    <source>
        <dbReference type="ARBA" id="ARBA00006739"/>
    </source>
</evidence>
<dbReference type="InterPro" id="IPR001173">
    <property type="entry name" value="Glyco_trans_2-like"/>
</dbReference>
<dbReference type="RefSeq" id="WP_207122822.1">
    <property type="nucleotide sequence ID" value="NZ_BOPO01000004.1"/>
</dbReference>
<dbReference type="Pfam" id="PF00535">
    <property type="entry name" value="Glycos_transf_2"/>
    <property type="match status" value="1"/>
</dbReference>
<evidence type="ECO:0000259" key="13">
    <source>
        <dbReference type="Pfam" id="PF00535"/>
    </source>
</evidence>
<evidence type="ECO:0000256" key="8">
    <source>
        <dbReference type="ARBA" id="ARBA00022824"/>
    </source>
</evidence>
<comment type="caution">
    <text evidence="14">The sequence shown here is derived from an EMBL/GenBank/DDBJ whole genome shotgun (WGS) entry which is preliminary data.</text>
</comment>
<evidence type="ECO:0000256" key="5">
    <source>
        <dbReference type="ARBA" id="ARBA00022676"/>
    </source>
</evidence>
<comment type="subcellular location">
    <subcellularLocation>
        <location evidence="1">Endoplasmic reticulum membrane</location>
        <topology evidence="1">Single-pass membrane protein</topology>
    </subcellularLocation>
</comment>
<comment type="catalytic activity">
    <reaction evidence="12">
        <text>a di-trans,poly-cis-dolichyl phosphate + UDP-alpha-D-glucose = a di-trans,poly-cis-dolichyl beta-D-glucosyl phosphate + UDP</text>
        <dbReference type="Rhea" id="RHEA:15401"/>
        <dbReference type="Rhea" id="RHEA-COMP:19498"/>
        <dbReference type="Rhea" id="RHEA-COMP:19502"/>
        <dbReference type="ChEBI" id="CHEBI:57525"/>
        <dbReference type="ChEBI" id="CHEBI:57683"/>
        <dbReference type="ChEBI" id="CHEBI:58223"/>
        <dbReference type="ChEBI" id="CHEBI:58885"/>
        <dbReference type="EC" id="2.4.1.117"/>
    </reaction>
    <physiologicalReaction direction="left-to-right" evidence="12">
        <dbReference type="Rhea" id="RHEA:15402"/>
    </physiologicalReaction>
</comment>
<evidence type="ECO:0000256" key="4">
    <source>
        <dbReference type="ARBA" id="ARBA00012583"/>
    </source>
</evidence>
<name>A0A8J4A7N1_9ACTN</name>
<protein>
    <recommendedName>
        <fullName evidence="4">dolichyl-phosphate beta-glucosyltransferase</fullName>
        <ecNumber evidence="4">2.4.1.117</ecNumber>
    </recommendedName>
</protein>
<dbReference type="GO" id="GO:0006487">
    <property type="term" value="P:protein N-linked glycosylation"/>
    <property type="evidence" value="ECO:0007669"/>
    <property type="project" value="TreeGrafter"/>
</dbReference>
<dbReference type="InterPro" id="IPR035518">
    <property type="entry name" value="DPG_synthase"/>
</dbReference>
<evidence type="ECO:0000313" key="15">
    <source>
        <dbReference type="Proteomes" id="UP000614996"/>
    </source>
</evidence>
<dbReference type="EMBL" id="BOPO01000004">
    <property type="protein sequence ID" value="GIL25189.1"/>
    <property type="molecule type" value="Genomic_DNA"/>
</dbReference>
<reference evidence="15" key="1">
    <citation type="journal article" date="2021" name="Int. J. Syst. Evol. Microbiol.">
        <title>Actinocatenispora comari sp. nov., an endophytic actinomycete isolated from aerial parts of Comarum salesowianum.</title>
        <authorList>
            <person name="Oyunbileg N."/>
            <person name="Iizaka Y."/>
            <person name="Hamada M."/>
            <person name="Davaapurev B.O."/>
            <person name="Fukumoto A."/>
            <person name="Tsetseg B."/>
            <person name="Kato F."/>
            <person name="Tamura T."/>
            <person name="Batkhuu J."/>
            <person name="Anzai Y."/>
        </authorList>
    </citation>
    <scope>NUCLEOTIDE SEQUENCE [LARGE SCALE GENOMIC DNA]</scope>
    <source>
        <strain evidence="15">NUM-2625</strain>
    </source>
</reference>
<dbReference type="PANTHER" id="PTHR10859:SF91">
    <property type="entry name" value="DOLICHYL-PHOSPHATE BETA-GLUCOSYLTRANSFERASE"/>
    <property type="match status" value="1"/>
</dbReference>
<dbReference type="GO" id="GO:0004581">
    <property type="term" value="F:dolichyl-phosphate beta-glucosyltransferase activity"/>
    <property type="evidence" value="ECO:0007669"/>
    <property type="project" value="UniProtKB-EC"/>
</dbReference>
<keyword evidence="15" id="KW-1185">Reference proteome</keyword>
<evidence type="ECO:0000256" key="12">
    <source>
        <dbReference type="ARBA" id="ARBA00045097"/>
    </source>
</evidence>
<feature type="domain" description="Glycosyltransferase 2-like" evidence="13">
    <location>
        <begin position="9"/>
        <end position="164"/>
    </location>
</feature>
<proteinExistence type="inferred from homology"/>
<dbReference type="Proteomes" id="UP000614996">
    <property type="component" value="Unassembled WGS sequence"/>
</dbReference>
<dbReference type="Gene3D" id="3.90.550.10">
    <property type="entry name" value="Spore Coat Polysaccharide Biosynthesis Protein SpsA, Chain A"/>
    <property type="match status" value="1"/>
</dbReference>
<dbReference type="SUPFAM" id="SSF53448">
    <property type="entry name" value="Nucleotide-diphospho-sugar transferases"/>
    <property type="match status" value="1"/>
</dbReference>
<dbReference type="InterPro" id="IPR029044">
    <property type="entry name" value="Nucleotide-diphossugar_trans"/>
</dbReference>
<comment type="pathway">
    <text evidence="2">Protein modification; protein glycosylation.</text>
</comment>
<keyword evidence="11" id="KW-0472">Membrane</keyword>
<evidence type="ECO:0000256" key="11">
    <source>
        <dbReference type="ARBA" id="ARBA00023136"/>
    </source>
</evidence>
<evidence type="ECO:0000256" key="10">
    <source>
        <dbReference type="ARBA" id="ARBA00022989"/>
    </source>
</evidence>
<accession>A0A8J4A7N1</accession>
<dbReference type="EC" id="2.4.1.117" evidence="4"/>
<evidence type="ECO:0000313" key="14">
    <source>
        <dbReference type="EMBL" id="GIL25189.1"/>
    </source>
</evidence>
<dbReference type="AlphaFoldDB" id="A0A8J4A7N1"/>
<dbReference type="CDD" id="cd04188">
    <property type="entry name" value="DPG_synthase"/>
    <property type="match status" value="1"/>
</dbReference>
<evidence type="ECO:0000256" key="1">
    <source>
        <dbReference type="ARBA" id="ARBA00004389"/>
    </source>
</evidence>
<keyword evidence="10" id="KW-1133">Transmembrane helix</keyword>
<evidence type="ECO:0000256" key="2">
    <source>
        <dbReference type="ARBA" id="ARBA00004922"/>
    </source>
</evidence>
<keyword evidence="9" id="KW-0735">Signal-anchor</keyword>
<evidence type="ECO:0000256" key="7">
    <source>
        <dbReference type="ARBA" id="ARBA00022692"/>
    </source>
</evidence>
<keyword evidence="5" id="KW-0328">Glycosyltransferase</keyword>
<gene>
    <name evidence="14" type="ORF">NUM_04440</name>
</gene>
<dbReference type="PANTHER" id="PTHR10859">
    <property type="entry name" value="GLYCOSYL TRANSFERASE"/>
    <property type="match status" value="1"/>
</dbReference>
<evidence type="ECO:0000256" key="9">
    <source>
        <dbReference type="ARBA" id="ARBA00022968"/>
    </source>
</evidence>
<comment type="similarity">
    <text evidence="3">Belongs to the glycosyltransferase 2 family.</text>
</comment>
<keyword evidence="8" id="KW-0256">Endoplasmic reticulum</keyword>
<sequence>MGDERPALSVVVPAYNEADRLDETLRTVLGYLHARPVRRCEVIVVDDGSVDDTASVAAALAATDPWLRLIRVGPNRGKGHAVRVGVLATVGDRVLVCDADSSTPIHELDRLERALDRGADVAVASRAGRDARIGVRQPAVRERLGRAGNVAIRWLLLPGVFDTQCGFKLYDGPAARRVLGLVRTDGWGFDIEVLYLFRRAGAQICEVSVRWDHRAGSTVRPTAYLAVGADLLRLWLRYLRWAPPVDGCRPARVRSVA</sequence>